<protein>
    <submittedName>
        <fullName evidence="3">Virulence-associated protein I</fullName>
    </submittedName>
</protein>
<name>G5JA39_CROWT</name>
<dbReference type="PROSITE" id="PS50943">
    <property type="entry name" value="HTH_CROC1"/>
    <property type="match status" value="1"/>
</dbReference>
<proteinExistence type="predicted"/>
<dbReference type="SMART" id="SM00530">
    <property type="entry name" value="HTH_XRE"/>
    <property type="match status" value="1"/>
</dbReference>
<evidence type="ECO:0000313" key="4">
    <source>
        <dbReference type="Proteomes" id="UP000003477"/>
    </source>
</evidence>
<keyword evidence="1" id="KW-0238">DNA-binding</keyword>
<dbReference type="NCBIfam" id="TIGR02607">
    <property type="entry name" value="antidote_HigA"/>
    <property type="match status" value="1"/>
</dbReference>
<dbReference type="EMBL" id="AESD01000650">
    <property type="protein sequence ID" value="EHJ10967.1"/>
    <property type="molecule type" value="Genomic_DNA"/>
</dbReference>
<dbReference type="InterPro" id="IPR001387">
    <property type="entry name" value="Cro/C1-type_HTH"/>
</dbReference>
<organism evidence="3 4">
    <name type="scientific">Crocosphaera watsonii WH 0003</name>
    <dbReference type="NCBI Taxonomy" id="423471"/>
    <lineage>
        <taxon>Bacteria</taxon>
        <taxon>Bacillati</taxon>
        <taxon>Cyanobacteriota</taxon>
        <taxon>Cyanophyceae</taxon>
        <taxon>Oscillatoriophycideae</taxon>
        <taxon>Chroococcales</taxon>
        <taxon>Aphanothecaceae</taxon>
        <taxon>Crocosphaera</taxon>
    </lineage>
</organism>
<dbReference type="InterPro" id="IPR013430">
    <property type="entry name" value="Toxin_antidote_HigA"/>
</dbReference>
<accession>G5JA39</accession>
<dbReference type="PANTHER" id="PTHR36924">
    <property type="entry name" value="ANTITOXIN HIGA-1"/>
    <property type="match status" value="1"/>
</dbReference>
<dbReference type="CDD" id="cd00093">
    <property type="entry name" value="HTH_XRE"/>
    <property type="match status" value="1"/>
</dbReference>
<dbReference type="RefSeq" id="WP_007312219.1">
    <property type="nucleotide sequence ID" value="NZ_AESD01000650.1"/>
</dbReference>
<dbReference type="PATRIC" id="fig|423471.3.peg.4029"/>
<dbReference type="GO" id="GO:0003677">
    <property type="term" value="F:DNA binding"/>
    <property type="evidence" value="ECO:0007669"/>
    <property type="project" value="UniProtKB-KW"/>
</dbReference>
<reference evidence="3 4" key="1">
    <citation type="journal article" date="2011" name="Front. Microbiol.">
        <title>Two Strains of Crocosphaera watsonii with Highly Conserved Genomes are Distinguished by Strain-Specific Features.</title>
        <authorList>
            <person name="Bench S.R."/>
            <person name="Ilikchyan I.N."/>
            <person name="Tripp H.J."/>
            <person name="Zehr J.P."/>
        </authorList>
    </citation>
    <scope>NUCLEOTIDE SEQUENCE [LARGE SCALE GENOMIC DNA]</scope>
    <source>
        <strain evidence="3 4">WH 0003</strain>
    </source>
</reference>
<dbReference type="Gene3D" id="1.10.260.40">
    <property type="entry name" value="lambda repressor-like DNA-binding domains"/>
    <property type="match status" value="1"/>
</dbReference>
<gene>
    <name evidence="3" type="ORF">CWATWH0003_4302</name>
</gene>
<dbReference type="AlphaFoldDB" id="G5JA39"/>
<comment type="caution">
    <text evidence="3">The sequence shown here is derived from an EMBL/GenBank/DDBJ whole genome shotgun (WGS) entry which is preliminary data.</text>
</comment>
<dbReference type="GeneID" id="88767748"/>
<evidence type="ECO:0000256" key="1">
    <source>
        <dbReference type="ARBA" id="ARBA00023125"/>
    </source>
</evidence>
<dbReference type="Proteomes" id="UP000003477">
    <property type="component" value="Unassembled WGS sequence"/>
</dbReference>
<dbReference type="SUPFAM" id="SSF47413">
    <property type="entry name" value="lambda repressor-like DNA-binding domains"/>
    <property type="match status" value="1"/>
</dbReference>
<dbReference type="PANTHER" id="PTHR36924:SF1">
    <property type="entry name" value="ANTITOXIN HIGA-1"/>
    <property type="match status" value="1"/>
</dbReference>
<evidence type="ECO:0000259" key="2">
    <source>
        <dbReference type="PROSITE" id="PS50943"/>
    </source>
</evidence>
<feature type="domain" description="HTH cro/C1-type" evidence="2">
    <location>
        <begin position="14"/>
        <end position="68"/>
    </location>
</feature>
<dbReference type="Pfam" id="PF01381">
    <property type="entry name" value="HTH_3"/>
    <property type="match status" value="1"/>
</dbReference>
<evidence type="ECO:0000313" key="3">
    <source>
        <dbReference type="EMBL" id="EHJ10967.1"/>
    </source>
</evidence>
<dbReference type="InterPro" id="IPR010982">
    <property type="entry name" value="Lambda_DNA-bd_dom_sf"/>
</dbReference>
<sequence length="98" mass="11244">MTHWKDPIHPGEILADEIEEIGLNIYEIAKKIDISEEQLKLIIEGKSNLNAEVALRLGKFFNTGANFWMNLQQAYDLEIAEVQLGDKLNMITPYENIK</sequence>